<feature type="transmembrane region" description="Helical" evidence="6">
    <location>
        <begin position="356"/>
        <end position="374"/>
    </location>
</feature>
<keyword evidence="9" id="KW-1185">Reference proteome</keyword>
<feature type="region of interest" description="Disordered" evidence="5">
    <location>
        <begin position="527"/>
        <end position="588"/>
    </location>
</feature>
<feature type="transmembrane region" description="Helical" evidence="6">
    <location>
        <begin position="420"/>
        <end position="440"/>
    </location>
</feature>
<dbReference type="Proteomes" id="UP000815677">
    <property type="component" value="Unassembled WGS sequence"/>
</dbReference>
<feature type="transmembrane region" description="Helical" evidence="6">
    <location>
        <begin position="29"/>
        <end position="50"/>
    </location>
</feature>
<dbReference type="Pfam" id="PF07690">
    <property type="entry name" value="MFS_1"/>
    <property type="match status" value="1"/>
</dbReference>
<feature type="transmembrane region" description="Helical" evidence="6">
    <location>
        <begin position="492"/>
        <end position="511"/>
    </location>
</feature>
<feature type="transmembrane region" description="Helical" evidence="6">
    <location>
        <begin position="293"/>
        <end position="315"/>
    </location>
</feature>
<gene>
    <name evidence="8" type="ORF">MCHLO_07203</name>
</gene>
<name>A0ABQ0LFN5_MYCCL</name>
<feature type="compositionally biased region" description="Acidic residues" evidence="5">
    <location>
        <begin position="566"/>
        <end position="576"/>
    </location>
</feature>
<feature type="region of interest" description="Disordered" evidence="5">
    <location>
        <begin position="1"/>
        <end position="22"/>
    </location>
</feature>
<accession>A0ABQ0LFN5</accession>
<keyword evidence="3 6" id="KW-1133">Transmembrane helix</keyword>
<keyword evidence="2 6" id="KW-0812">Transmembrane</keyword>
<feature type="transmembrane region" description="Helical" evidence="6">
    <location>
        <begin position="158"/>
        <end position="177"/>
    </location>
</feature>
<feature type="transmembrane region" description="Helical" evidence="6">
    <location>
        <begin position="380"/>
        <end position="399"/>
    </location>
</feature>
<feature type="transmembrane region" description="Helical" evidence="6">
    <location>
        <begin position="100"/>
        <end position="119"/>
    </location>
</feature>
<dbReference type="Gene3D" id="1.20.1720.10">
    <property type="entry name" value="Multidrug resistance protein D"/>
    <property type="match status" value="1"/>
</dbReference>
<dbReference type="InterPro" id="IPR011701">
    <property type="entry name" value="MFS"/>
</dbReference>
<dbReference type="CDD" id="cd17502">
    <property type="entry name" value="MFS_Azr1_MDR_like"/>
    <property type="match status" value="1"/>
</dbReference>
<organism evidence="8 9">
    <name type="scientific">Mycena chlorophos</name>
    <name type="common">Agaric fungus</name>
    <name type="synonym">Agaricus chlorophos</name>
    <dbReference type="NCBI Taxonomy" id="658473"/>
    <lineage>
        <taxon>Eukaryota</taxon>
        <taxon>Fungi</taxon>
        <taxon>Dikarya</taxon>
        <taxon>Basidiomycota</taxon>
        <taxon>Agaricomycotina</taxon>
        <taxon>Agaricomycetes</taxon>
        <taxon>Agaricomycetidae</taxon>
        <taxon>Agaricales</taxon>
        <taxon>Marasmiineae</taxon>
        <taxon>Mycenaceae</taxon>
        <taxon>Mycena</taxon>
    </lineage>
</organism>
<evidence type="ECO:0000256" key="5">
    <source>
        <dbReference type="SAM" id="MobiDB-lite"/>
    </source>
</evidence>
<feature type="domain" description="Major facilitator superfamily (MFS) profile" evidence="7">
    <location>
        <begin position="30"/>
        <end position="478"/>
    </location>
</feature>
<evidence type="ECO:0000313" key="9">
    <source>
        <dbReference type="Proteomes" id="UP000815677"/>
    </source>
</evidence>
<proteinExistence type="predicted"/>
<reference evidence="8" key="1">
    <citation type="submission" date="2014-09" db="EMBL/GenBank/DDBJ databases">
        <title>Genome sequence of the luminous mushroom Mycena chlorophos for searching fungal bioluminescence genes.</title>
        <authorList>
            <person name="Tanaka Y."/>
            <person name="Kasuga D."/>
            <person name="Oba Y."/>
            <person name="Hase S."/>
            <person name="Sato K."/>
            <person name="Oba Y."/>
            <person name="Sakakibara Y."/>
        </authorList>
    </citation>
    <scope>NUCLEOTIDE SEQUENCE</scope>
</reference>
<feature type="transmembrane region" description="Helical" evidence="6">
    <location>
        <begin position="183"/>
        <end position="204"/>
    </location>
</feature>
<evidence type="ECO:0000256" key="2">
    <source>
        <dbReference type="ARBA" id="ARBA00022692"/>
    </source>
</evidence>
<sequence length="588" mass="62951">MSPDAAPAKKAKQSKEDDEHHLPDNNIPLVFIALMMTAFLVGSTALRTRLDSVATALPTIVAQLGGGKSYSWVGSAYLIAAAAFSPAYGKLSDLFSRKKVLYPCIIIFLVGSALCGAAQSMTWLIVARAVQGIGGGGIQQMVQILIGDIVSLEDRGRYGSFIGAMWGIAGVIGPLALTDHVSWRWIFWINLPTGGVAGLMLFFFLNLNPHKGRSFREHVQQFDFGGLILFVGGVVVLLLGFSQSEDGWNRASTIAPLVIGLVCIVGGVAFEAWTTRSPIIPPRLFKTRTTGIIFFVVFFHSFCFFCAAYYLPLYFQILGASATKSGVLIIPFSIISSVTSAAGGYIVSAMGDYRPIMWLGFGIMAIGYGLMIMLDEKSSLALQIVYPTIAGLGLGFLFLPPLIGMQAAMPVKDMATSSTTFGLFRILGSTIGISIGQTVWSSILQQQLAKISGLTLNLTGAALADSVKAIQTIEPESLKEQVLHAYTKGVSAIWIMDTPIVAVCFFAGFLMKKYSLRRKIIRTGKDGKPEVVPEAQQVQDAEKAGDGALASVPGRETPALTATVEGDSEEKVEESAENGVQRGSVEKS</sequence>
<comment type="subcellular location">
    <subcellularLocation>
        <location evidence="1">Membrane</location>
        <topology evidence="1">Multi-pass membrane protein</topology>
    </subcellularLocation>
</comment>
<dbReference type="PANTHER" id="PTHR23501">
    <property type="entry name" value="MAJOR FACILITATOR SUPERFAMILY"/>
    <property type="match status" value="1"/>
</dbReference>
<evidence type="ECO:0000256" key="1">
    <source>
        <dbReference type="ARBA" id="ARBA00004141"/>
    </source>
</evidence>
<dbReference type="InterPro" id="IPR020846">
    <property type="entry name" value="MFS_dom"/>
</dbReference>
<evidence type="ECO:0000256" key="6">
    <source>
        <dbReference type="SAM" id="Phobius"/>
    </source>
</evidence>
<evidence type="ECO:0000256" key="3">
    <source>
        <dbReference type="ARBA" id="ARBA00022989"/>
    </source>
</evidence>
<evidence type="ECO:0000313" key="8">
    <source>
        <dbReference type="EMBL" id="GAT49919.1"/>
    </source>
</evidence>
<keyword evidence="4 6" id="KW-0472">Membrane</keyword>
<feature type="transmembrane region" description="Helical" evidence="6">
    <location>
        <begin position="224"/>
        <end position="242"/>
    </location>
</feature>
<feature type="compositionally biased region" description="Basic and acidic residues" evidence="5">
    <location>
        <begin position="13"/>
        <end position="22"/>
    </location>
</feature>
<feature type="transmembrane region" description="Helical" evidence="6">
    <location>
        <begin position="327"/>
        <end position="347"/>
    </location>
</feature>
<dbReference type="PROSITE" id="PS50850">
    <property type="entry name" value="MFS"/>
    <property type="match status" value="1"/>
</dbReference>
<dbReference type="EMBL" id="DF846039">
    <property type="protein sequence ID" value="GAT49919.1"/>
    <property type="molecule type" value="Genomic_DNA"/>
</dbReference>
<dbReference type="PANTHER" id="PTHR23501:SF102">
    <property type="entry name" value="DRUG TRANSPORTER, PUTATIVE (AFU_ORTHOLOGUE AFUA_3G08530)-RELATED"/>
    <property type="match status" value="1"/>
</dbReference>
<feature type="transmembrane region" description="Helical" evidence="6">
    <location>
        <begin position="70"/>
        <end position="88"/>
    </location>
</feature>
<dbReference type="SUPFAM" id="SSF103473">
    <property type="entry name" value="MFS general substrate transporter"/>
    <property type="match status" value="1"/>
</dbReference>
<evidence type="ECO:0000256" key="4">
    <source>
        <dbReference type="ARBA" id="ARBA00023136"/>
    </source>
</evidence>
<dbReference type="Gene3D" id="1.20.1250.20">
    <property type="entry name" value="MFS general substrate transporter like domains"/>
    <property type="match status" value="1"/>
</dbReference>
<dbReference type="InterPro" id="IPR036259">
    <property type="entry name" value="MFS_trans_sf"/>
</dbReference>
<protein>
    <submittedName>
        <fullName evidence="8">Membrane transporter</fullName>
    </submittedName>
</protein>
<evidence type="ECO:0000259" key="7">
    <source>
        <dbReference type="PROSITE" id="PS50850"/>
    </source>
</evidence>
<feature type="transmembrane region" description="Helical" evidence="6">
    <location>
        <begin position="254"/>
        <end position="273"/>
    </location>
</feature>